<name>A0AAN6T778_9PEZI</name>
<reference evidence="2" key="1">
    <citation type="journal article" date="2023" name="Mol. Phylogenet. Evol.">
        <title>Genome-scale phylogeny and comparative genomics of the fungal order Sordariales.</title>
        <authorList>
            <person name="Hensen N."/>
            <person name="Bonometti L."/>
            <person name="Westerberg I."/>
            <person name="Brannstrom I.O."/>
            <person name="Guillou S."/>
            <person name="Cros-Aarteil S."/>
            <person name="Calhoun S."/>
            <person name="Haridas S."/>
            <person name="Kuo A."/>
            <person name="Mondo S."/>
            <person name="Pangilinan J."/>
            <person name="Riley R."/>
            <person name="LaButti K."/>
            <person name="Andreopoulos B."/>
            <person name="Lipzen A."/>
            <person name="Chen C."/>
            <person name="Yan M."/>
            <person name="Daum C."/>
            <person name="Ng V."/>
            <person name="Clum A."/>
            <person name="Steindorff A."/>
            <person name="Ohm R.A."/>
            <person name="Martin F."/>
            <person name="Silar P."/>
            <person name="Natvig D.O."/>
            <person name="Lalanne C."/>
            <person name="Gautier V."/>
            <person name="Ament-Velasquez S.L."/>
            <person name="Kruys A."/>
            <person name="Hutchinson M.I."/>
            <person name="Powell A.J."/>
            <person name="Barry K."/>
            <person name="Miller A.N."/>
            <person name="Grigoriev I.V."/>
            <person name="Debuchy R."/>
            <person name="Gladieux P."/>
            <person name="Hiltunen Thoren M."/>
            <person name="Johannesson H."/>
        </authorList>
    </citation>
    <scope>NUCLEOTIDE SEQUENCE</scope>
    <source>
        <strain evidence="2">CBS 508.74</strain>
    </source>
</reference>
<comment type="caution">
    <text evidence="2">The sequence shown here is derived from an EMBL/GenBank/DDBJ whole genome shotgun (WGS) entry which is preliminary data.</text>
</comment>
<keyword evidence="3" id="KW-1185">Reference proteome</keyword>
<accession>A0AAN6T778</accession>
<organism evidence="2 3">
    <name type="scientific">Canariomyces notabilis</name>
    <dbReference type="NCBI Taxonomy" id="2074819"/>
    <lineage>
        <taxon>Eukaryota</taxon>
        <taxon>Fungi</taxon>
        <taxon>Dikarya</taxon>
        <taxon>Ascomycota</taxon>
        <taxon>Pezizomycotina</taxon>
        <taxon>Sordariomycetes</taxon>
        <taxon>Sordariomycetidae</taxon>
        <taxon>Sordariales</taxon>
        <taxon>Chaetomiaceae</taxon>
        <taxon>Canariomyces</taxon>
    </lineage>
</organism>
<dbReference type="Gene3D" id="3.40.30.10">
    <property type="entry name" value="Glutaredoxin"/>
    <property type="match status" value="1"/>
</dbReference>
<dbReference type="RefSeq" id="XP_064665295.1">
    <property type="nucleotide sequence ID" value="XM_064818403.1"/>
</dbReference>
<evidence type="ECO:0000313" key="2">
    <source>
        <dbReference type="EMBL" id="KAK4107725.1"/>
    </source>
</evidence>
<dbReference type="GO" id="GO:0016491">
    <property type="term" value="F:oxidoreductase activity"/>
    <property type="evidence" value="ECO:0007669"/>
    <property type="project" value="InterPro"/>
</dbReference>
<dbReference type="AlphaFoldDB" id="A0AAN6T778"/>
<dbReference type="SUPFAM" id="SSF52833">
    <property type="entry name" value="Thioredoxin-like"/>
    <property type="match status" value="1"/>
</dbReference>
<proteinExistence type="predicted"/>
<protein>
    <recommendedName>
        <fullName evidence="1">Alkyl hydroperoxide reductase subunit C/ Thiol specific antioxidant domain-containing protein</fullName>
    </recommendedName>
</protein>
<dbReference type="InterPro" id="IPR000866">
    <property type="entry name" value="AhpC/TSA"/>
</dbReference>
<dbReference type="GeneID" id="89942529"/>
<dbReference type="Proteomes" id="UP001302812">
    <property type="component" value="Unassembled WGS sequence"/>
</dbReference>
<sequence>MAISSDPVERFDRLLKSSTFLFLLYYRGHWCPFCIAHLKELAALAKDINAAGGTVVAVTAEAGPEALAKVRALTGLADEHEVIVDPENALATELRRRGLLDVAVSDSQLYRLRGYKHGMAQPALLVVKSDGTVLQRWAIKPSLMNLGGASDRPVLDDVWKKVEKQLQGVDAGDSEQYTTTGVFHLLAQKMVGSK</sequence>
<dbReference type="EMBL" id="MU853370">
    <property type="protein sequence ID" value="KAK4107725.1"/>
    <property type="molecule type" value="Genomic_DNA"/>
</dbReference>
<evidence type="ECO:0000313" key="3">
    <source>
        <dbReference type="Proteomes" id="UP001302812"/>
    </source>
</evidence>
<dbReference type="Pfam" id="PF00578">
    <property type="entry name" value="AhpC-TSA"/>
    <property type="match status" value="1"/>
</dbReference>
<gene>
    <name evidence="2" type="ORF">N656DRAFT_818800</name>
</gene>
<dbReference type="GO" id="GO:0016209">
    <property type="term" value="F:antioxidant activity"/>
    <property type="evidence" value="ECO:0007669"/>
    <property type="project" value="InterPro"/>
</dbReference>
<evidence type="ECO:0000259" key="1">
    <source>
        <dbReference type="Pfam" id="PF00578"/>
    </source>
</evidence>
<reference evidence="2" key="2">
    <citation type="submission" date="2023-05" db="EMBL/GenBank/DDBJ databases">
        <authorList>
            <consortium name="Lawrence Berkeley National Laboratory"/>
            <person name="Steindorff A."/>
            <person name="Hensen N."/>
            <person name="Bonometti L."/>
            <person name="Westerberg I."/>
            <person name="Brannstrom I.O."/>
            <person name="Guillou S."/>
            <person name="Cros-Aarteil S."/>
            <person name="Calhoun S."/>
            <person name="Haridas S."/>
            <person name="Kuo A."/>
            <person name="Mondo S."/>
            <person name="Pangilinan J."/>
            <person name="Riley R."/>
            <person name="Labutti K."/>
            <person name="Andreopoulos B."/>
            <person name="Lipzen A."/>
            <person name="Chen C."/>
            <person name="Yanf M."/>
            <person name="Daum C."/>
            <person name="Ng V."/>
            <person name="Clum A."/>
            <person name="Ohm R."/>
            <person name="Martin F."/>
            <person name="Silar P."/>
            <person name="Natvig D."/>
            <person name="Lalanne C."/>
            <person name="Gautier V."/>
            <person name="Ament-Velasquez S.L."/>
            <person name="Kruys A."/>
            <person name="Hutchinson M.I."/>
            <person name="Powell A.J."/>
            <person name="Barry K."/>
            <person name="Miller A.N."/>
            <person name="Grigoriev I.V."/>
            <person name="Debuchy R."/>
            <person name="Gladieux P."/>
            <person name="Thoren M.H."/>
            <person name="Johannesson H."/>
        </authorList>
    </citation>
    <scope>NUCLEOTIDE SEQUENCE</scope>
    <source>
        <strain evidence="2">CBS 508.74</strain>
    </source>
</reference>
<feature type="domain" description="Alkyl hydroperoxide reductase subunit C/ Thiol specific antioxidant" evidence="1">
    <location>
        <begin position="20"/>
        <end position="134"/>
    </location>
</feature>
<dbReference type="InterPro" id="IPR036249">
    <property type="entry name" value="Thioredoxin-like_sf"/>
</dbReference>